<evidence type="ECO:0000313" key="1">
    <source>
        <dbReference type="EMBL" id="EQB62254.1"/>
    </source>
</evidence>
<accession>T0LD98</accession>
<keyword evidence="2" id="KW-1185">Reference proteome</keyword>
<dbReference type="AlphaFoldDB" id="T0LD98"/>
<name>T0LD98_9MICR</name>
<gene>
    <name evidence="1" type="ORF">NAPIS_ORF00166</name>
</gene>
<dbReference type="VEuPathDB" id="MicrosporidiaDB:NAPIS_ORF00166"/>
<proteinExistence type="predicted"/>
<evidence type="ECO:0000313" key="2">
    <source>
        <dbReference type="Proteomes" id="UP000053780"/>
    </source>
</evidence>
<dbReference type="Proteomes" id="UP000053780">
    <property type="component" value="Unassembled WGS sequence"/>
</dbReference>
<organism evidence="1 2">
    <name type="scientific">Vairimorpha apis BRL 01</name>
    <dbReference type="NCBI Taxonomy" id="1037528"/>
    <lineage>
        <taxon>Eukaryota</taxon>
        <taxon>Fungi</taxon>
        <taxon>Fungi incertae sedis</taxon>
        <taxon>Microsporidia</taxon>
        <taxon>Nosematidae</taxon>
        <taxon>Vairimorpha</taxon>
    </lineage>
</organism>
<reference evidence="1 2" key="1">
    <citation type="journal article" date="2013" name="BMC Genomics">
        <title>Genome sequencing and comparative genomics of honey bee microsporidia, Nosema apis reveal novel insights into host-parasite interactions.</title>
        <authorList>
            <person name="Chen Yp."/>
            <person name="Pettis J.S."/>
            <person name="Zhao Y."/>
            <person name="Liu X."/>
            <person name="Tallon L.J."/>
            <person name="Sadzewicz L.D."/>
            <person name="Li R."/>
            <person name="Zheng H."/>
            <person name="Huang S."/>
            <person name="Zhang X."/>
            <person name="Hamilton M.C."/>
            <person name="Pernal S.F."/>
            <person name="Melathopoulos A.P."/>
            <person name="Yan X."/>
            <person name="Evans J.D."/>
        </authorList>
    </citation>
    <scope>NUCLEOTIDE SEQUENCE [LARGE SCALE GENOMIC DNA]</scope>
    <source>
        <strain evidence="1 2">BRL 01</strain>
    </source>
</reference>
<dbReference type="HOGENOM" id="CLU_824103_0_0_1"/>
<dbReference type="EMBL" id="KE646937">
    <property type="protein sequence ID" value="EQB62254.1"/>
    <property type="molecule type" value="Genomic_DNA"/>
</dbReference>
<protein>
    <submittedName>
        <fullName evidence="1">Uncharacterized protein</fullName>
    </submittedName>
</protein>
<sequence length="337" mass="40237">MNLEENLNTNFEKNLNINLENNLNSNLQKNLNINSEKTFNINLENNLNSNLQKNLNINSEKTFNINLENNLNSNLQNINYLQNNGNILTINDFISIILSIYAKFKEGYFILGEEDLLNSVFAFINANKFYNLSELENFSEIFCLGLTSKEKFIRDNFFKLFDGMLSRDIKLRYKKLLSLNWSLANEYYIPFIICRLLLDCLDDFTLSTFRLFECGSYIYSNFRNQEEKEYKFKLSYDGYNVFINNICDWKRAINKFKLENFREVLYEHLYFFRNSNMYILNNLKLDVTDCFENMFYMVSVLEKKEDFSLLFLKQINEGKNSHIKSDNYSMFFSNKKI</sequence>